<keyword evidence="2" id="KW-1185">Reference proteome</keyword>
<dbReference type="EMBL" id="JAMRXG010000005">
    <property type="protein sequence ID" value="MCM6774519.1"/>
    <property type="molecule type" value="Genomic_DNA"/>
</dbReference>
<sequence length="110" mass="12753">MPWVTRVSAEGPTWARIDAARLLRCQAEWICQVCGELLPRRAWVILTPDSYILGDAAMHATCLTIAHRWCPYLDRHRFDAVETDFSAIYADDRRLDTIAEYGEEIRLWSL</sequence>
<comment type="caution">
    <text evidence="1">The sequence shown here is derived from an EMBL/GenBank/DDBJ whole genome shotgun (WGS) entry which is preliminary data.</text>
</comment>
<gene>
    <name evidence="1" type="ORF">NDR86_13645</name>
</gene>
<dbReference type="RefSeq" id="WP_251912190.1">
    <property type="nucleotide sequence ID" value="NZ_JAMRXG010000005.1"/>
</dbReference>
<name>A0A9X2IXD2_9NOCA</name>
<evidence type="ECO:0000313" key="1">
    <source>
        <dbReference type="EMBL" id="MCM6774519.1"/>
    </source>
</evidence>
<reference evidence="1" key="1">
    <citation type="submission" date="2022-06" db="EMBL/GenBank/DDBJ databases">
        <title>Novel species in genus nocardia.</title>
        <authorList>
            <person name="Li F."/>
        </authorList>
    </citation>
    <scope>NUCLEOTIDE SEQUENCE</scope>
    <source>
        <strain evidence="1">CDC141</strain>
    </source>
</reference>
<protein>
    <submittedName>
        <fullName evidence="1">Uncharacterized protein</fullName>
    </submittedName>
</protein>
<evidence type="ECO:0000313" key="2">
    <source>
        <dbReference type="Proteomes" id="UP001139157"/>
    </source>
</evidence>
<dbReference type="AlphaFoldDB" id="A0A9X2IXD2"/>
<organism evidence="1 2">
    <name type="scientific">Nocardia pulmonis</name>
    <dbReference type="NCBI Taxonomy" id="2951408"/>
    <lineage>
        <taxon>Bacteria</taxon>
        <taxon>Bacillati</taxon>
        <taxon>Actinomycetota</taxon>
        <taxon>Actinomycetes</taxon>
        <taxon>Mycobacteriales</taxon>
        <taxon>Nocardiaceae</taxon>
        <taxon>Nocardia</taxon>
    </lineage>
</organism>
<accession>A0A9X2IXD2</accession>
<dbReference type="Proteomes" id="UP001139157">
    <property type="component" value="Unassembled WGS sequence"/>
</dbReference>
<proteinExistence type="predicted"/>